<evidence type="ECO:0000313" key="1">
    <source>
        <dbReference type="EMBL" id="KAG2109697.1"/>
    </source>
</evidence>
<keyword evidence="2" id="KW-1185">Reference proteome</keyword>
<reference evidence="1" key="1">
    <citation type="journal article" date="2020" name="New Phytol.">
        <title>Comparative genomics reveals dynamic genome evolution in host specialist ectomycorrhizal fungi.</title>
        <authorList>
            <person name="Lofgren L.A."/>
            <person name="Nguyen N.H."/>
            <person name="Vilgalys R."/>
            <person name="Ruytinx J."/>
            <person name="Liao H.L."/>
            <person name="Branco S."/>
            <person name="Kuo A."/>
            <person name="LaButti K."/>
            <person name="Lipzen A."/>
            <person name="Andreopoulos W."/>
            <person name="Pangilinan J."/>
            <person name="Riley R."/>
            <person name="Hundley H."/>
            <person name="Na H."/>
            <person name="Barry K."/>
            <person name="Grigoriev I.V."/>
            <person name="Stajich J.E."/>
            <person name="Kennedy P.G."/>
        </authorList>
    </citation>
    <scope>NUCLEOTIDE SEQUENCE</scope>
    <source>
        <strain evidence="1">FC423</strain>
    </source>
</reference>
<dbReference type="AlphaFoldDB" id="A0A9P7F8B3"/>
<dbReference type="GeneID" id="64702745"/>
<name>A0A9P7F8B3_9AGAM</name>
<evidence type="ECO:0000313" key="2">
    <source>
        <dbReference type="Proteomes" id="UP000823399"/>
    </source>
</evidence>
<proteinExistence type="predicted"/>
<protein>
    <submittedName>
        <fullName evidence="1">Uncharacterized protein</fullName>
    </submittedName>
</protein>
<organism evidence="1 2">
    <name type="scientific">Suillus discolor</name>
    <dbReference type="NCBI Taxonomy" id="1912936"/>
    <lineage>
        <taxon>Eukaryota</taxon>
        <taxon>Fungi</taxon>
        <taxon>Dikarya</taxon>
        <taxon>Basidiomycota</taxon>
        <taxon>Agaricomycotina</taxon>
        <taxon>Agaricomycetes</taxon>
        <taxon>Agaricomycetidae</taxon>
        <taxon>Boletales</taxon>
        <taxon>Suillineae</taxon>
        <taxon>Suillaceae</taxon>
        <taxon>Suillus</taxon>
    </lineage>
</organism>
<comment type="caution">
    <text evidence="1">The sequence shown here is derived from an EMBL/GenBank/DDBJ whole genome shotgun (WGS) entry which is preliminary data.</text>
</comment>
<sequence>MGGNRRVKAREDNARVGAIYSDKGEGKETFCIEDIGRTDGQGYQGLRGGARVRAKGANNWCISDALSGVLDSPLSSSYFLAMRIRDRVIYSSHKPSKTIILHIIESCLKPDVAVEDMTYLTVDIDTLSLPSAVGGCCSMPTMAVFIAMLFSLPFGANVGARFIDFK</sequence>
<gene>
    <name evidence="1" type="ORF">F5147DRAFT_760630</name>
</gene>
<dbReference type="Proteomes" id="UP000823399">
    <property type="component" value="Unassembled WGS sequence"/>
</dbReference>
<dbReference type="EMBL" id="JABBWM010000023">
    <property type="protein sequence ID" value="KAG2109697.1"/>
    <property type="molecule type" value="Genomic_DNA"/>
</dbReference>
<dbReference type="RefSeq" id="XP_041293642.1">
    <property type="nucleotide sequence ID" value="XM_041440486.1"/>
</dbReference>
<accession>A0A9P7F8B3</accession>